<dbReference type="EMBL" id="FQWQ01000004">
    <property type="protein sequence ID" value="SHH80709.1"/>
    <property type="molecule type" value="Genomic_DNA"/>
</dbReference>
<evidence type="ECO:0000313" key="2">
    <source>
        <dbReference type="Proteomes" id="UP000184212"/>
    </source>
</evidence>
<dbReference type="RefSeq" id="WP_073141083.1">
    <property type="nucleotide sequence ID" value="NZ_FQWQ01000004.1"/>
</dbReference>
<dbReference type="STRING" id="947013.SAMN04488109_5547"/>
<dbReference type="AlphaFoldDB" id="A0A1M5VZG1"/>
<keyword evidence="2" id="KW-1185">Reference proteome</keyword>
<gene>
    <name evidence="1" type="ORF">SAMN04488109_5547</name>
</gene>
<proteinExistence type="predicted"/>
<accession>A0A1M5VZG1</accession>
<name>A0A1M5VZG1_9BACT</name>
<dbReference type="OrthoDB" id="959238at2"/>
<organism evidence="1 2">
    <name type="scientific">Chryseolinea serpens</name>
    <dbReference type="NCBI Taxonomy" id="947013"/>
    <lineage>
        <taxon>Bacteria</taxon>
        <taxon>Pseudomonadati</taxon>
        <taxon>Bacteroidota</taxon>
        <taxon>Cytophagia</taxon>
        <taxon>Cytophagales</taxon>
        <taxon>Fulvivirgaceae</taxon>
        <taxon>Chryseolinea</taxon>
    </lineage>
</organism>
<protein>
    <submittedName>
        <fullName evidence="1">Uncharacterized protein</fullName>
    </submittedName>
</protein>
<dbReference type="Proteomes" id="UP000184212">
    <property type="component" value="Unassembled WGS sequence"/>
</dbReference>
<sequence>MPLTNNPLVENDGFDPQYIEEYKAKMTAAGKNYLLDEEDENSDEYAHFYFVGKFEGRDVIYDTVIYTLRLHHESEMYEVAEHRAAQHFPAYKKITYDEDENGNLEALDPLEEEIGLFMAEVILELEEEEAIKVKEHIDIDPHAEFGVSLDVGLHVETITPKVIEKFIKDYNEDNVRLDETLYTFQTQDQEAE</sequence>
<evidence type="ECO:0000313" key="1">
    <source>
        <dbReference type="EMBL" id="SHH80709.1"/>
    </source>
</evidence>
<reference evidence="1 2" key="1">
    <citation type="submission" date="2016-11" db="EMBL/GenBank/DDBJ databases">
        <authorList>
            <person name="Jaros S."/>
            <person name="Januszkiewicz K."/>
            <person name="Wedrychowicz H."/>
        </authorList>
    </citation>
    <scope>NUCLEOTIDE SEQUENCE [LARGE SCALE GENOMIC DNA]</scope>
    <source>
        <strain evidence="1 2">DSM 24574</strain>
    </source>
</reference>